<dbReference type="PANTHER" id="PTHR46033:SF8">
    <property type="entry name" value="PROTEIN MAINTENANCE OF MERISTEMS-LIKE"/>
    <property type="match status" value="1"/>
</dbReference>
<comment type="caution">
    <text evidence="1">The sequence shown here is derived from an EMBL/GenBank/DDBJ whole genome shotgun (WGS) entry which is preliminary data.</text>
</comment>
<gene>
    <name evidence="1" type="ORF">Ahy_B04g072457</name>
</gene>
<name>A0A444ZN96_ARAHY</name>
<protein>
    <recommendedName>
        <fullName evidence="3">Aminotransferase-like plant mobile domain-containing protein</fullName>
    </recommendedName>
</protein>
<proteinExistence type="predicted"/>
<sequence>MPPKTNDPDTLRQYARCYILLMIRGYLMSGKSNNQAHLWWLPLLDDYVRCRSRSLGVCGAAWTYHSLCSVAHRSTTDIGGCTPLLVSWIYQRFPK</sequence>
<organism evidence="1 2">
    <name type="scientific">Arachis hypogaea</name>
    <name type="common">Peanut</name>
    <dbReference type="NCBI Taxonomy" id="3818"/>
    <lineage>
        <taxon>Eukaryota</taxon>
        <taxon>Viridiplantae</taxon>
        <taxon>Streptophyta</taxon>
        <taxon>Embryophyta</taxon>
        <taxon>Tracheophyta</taxon>
        <taxon>Spermatophyta</taxon>
        <taxon>Magnoliopsida</taxon>
        <taxon>eudicotyledons</taxon>
        <taxon>Gunneridae</taxon>
        <taxon>Pentapetalae</taxon>
        <taxon>rosids</taxon>
        <taxon>fabids</taxon>
        <taxon>Fabales</taxon>
        <taxon>Fabaceae</taxon>
        <taxon>Papilionoideae</taxon>
        <taxon>50 kb inversion clade</taxon>
        <taxon>dalbergioids sensu lato</taxon>
        <taxon>Dalbergieae</taxon>
        <taxon>Pterocarpus clade</taxon>
        <taxon>Arachis</taxon>
    </lineage>
</organism>
<dbReference type="EMBL" id="SDMP01000014">
    <property type="protein sequence ID" value="RYR15604.1"/>
    <property type="molecule type" value="Genomic_DNA"/>
</dbReference>
<reference evidence="1 2" key="1">
    <citation type="submission" date="2019-01" db="EMBL/GenBank/DDBJ databases">
        <title>Sequencing of cultivated peanut Arachis hypogaea provides insights into genome evolution and oil improvement.</title>
        <authorList>
            <person name="Chen X."/>
        </authorList>
    </citation>
    <scope>NUCLEOTIDE SEQUENCE [LARGE SCALE GENOMIC DNA]</scope>
    <source>
        <strain evidence="2">cv. Fuhuasheng</strain>
        <tissue evidence="1">Leaves</tissue>
    </source>
</reference>
<dbReference type="GO" id="GO:0010073">
    <property type="term" value="P:meristem maintenance"/>
    <property type="evidence" value="ECO:0007669"/>
    <property type="project" value="InterPro"/>
</dbReference>
<evidence type="ECO:0000313" key="1">
    <source>
        <dbReference type="EMBL" id="RYR15604.1"/>
    </source>
</evidence>
<accession>A0A444ZN96</accession>
<evidence type="ECO:0000313" key="2">
    <source>
        <dbReference type="Proteomes" id="UP000289738"/>
    </source>
</evidence>
<dbReference type="InterPro" id="IPR044824">
    <property type="entry name" value="MAIN-like"/>
</dbReference>
<dbReference type="PANTHER" id="PTHR46033">
    <property type="entry name" value="PROTEIN MAIN-LIKE 2"/>
    <property type="match status" value="1"/>
</dbReference>
<evidence type="ECO:0008006" key="3">
    <source>
        <dbReference type="Google" id="ProtNLM"/>
    </source>
</evidence>
<dbReference type="AlphaFoldDB" id="A0A444ZN96"/>
<keyword evidence="2" id="KW-1185">Reference proteome</keyword>
<dbReference type="Proteomes" id="UP000289738">
    <property type="component" value="Chromosome B04"/>
</dbReference>